<dbReference type="InterPro" id="IPR029063">
    <property type="entry name" value="SAM-dependent_MTases_sf"/>
</dbReference>
<protein>
    <recommendedName>
        <fullName evidence="2">tRNA (guanine(46)-N(7))-methyltransferase</fullName>
        <ecNumber evidence="2">2.1.1.33</ecNumber>
    </recommendedName>
</protein>
<evidence type="ECO:0000256" key="5">
    <source>
        <dbReference type="ARBA" id="ARBA00022691"/>
    </source>
</evidence>
<dbReference type="PANTHER" id="PTHR23417:SF14">
    <property type="entry name" value="PENTACOTRIPEPTIDE-REPEAT REGION OF PRORP DOMAIN-CONTAINING PROTEIN"/>
    <property type="match status" value="1"/>
</dbReference>
<reference evidence="7" key="1">
    <citation type="submission" date="2020-05" db="EMBL/GenBank/DDBJ databases">
        <authorList>
            <person name="Chiriac C."/>
            <person name="Salcher M."/>
            <person name="Ghai R."/>
            <person name="Kavagutti S V."/>
        </authorList>
    </citation>
    <scope>NUCLEOTIDE SEQUENCE</scope>
</reference>
<accession>A0A6J7DJT8</accession>
<dbReference type="CDD" id="cd02440">
    <property type="entry name" value="AdoMet_MTases"/>
    <property type="match status" value="1"/>
</dbReference>
<dbReference type="Gene3D" id="3.40.50.150">
    <property type="entry name" value="Vaccinia Virus protein VP39"/>
    <property type="match status" value="1"/>
</dbReference>
<name>A0A6J7DJT8_9ZZZZ</name>
<dbReference type="GO" id="GO:0008176">
    <property type="term" value="F:tRNA (guanine(46)-N7)-methyltransferase activity"/>
    <property type="evidence" value="ECO:0007669"/>
    <property type="project" value="UniProtKB-EC"/>
</dbReference>
<dbReference type="PANTHER" id="PTHR23417">
    <property type="entry name" value="3-DEOXY-D-MANNO-OCTULOSONIC-ACID TRANSFERASE/TRNA GUANINE-N 7 - -METHYLTRANSFERASE"/>
    <property type="match status" value="1"/>
</dbReference>
<dbReference type="Pfam" id="PF02390">
    <property type="entry name" value="Methyltransf_4"/>
    <property type="match status" value="1"/>
</dbReference>
<evidence type="ECO:0000313" key="7">
    <source>
        <dbReference type="EMBL" id="CAB4870816.1"/>
    </source>
</evidence>
<sequence>MEAQQEYSNSIRTYKLRGARITHSQEAAIERHWQRFGVEIGDEAIDLHTLFPELNHVVLEIGTGMGEATAEMAAADPTIGIVALEIHRPGIGSLLWRIDQAGVENVRIIHDDVMLVLPEKILDESIDEIRIYFPDPWPKLRHHKRRLLQGDFLNLLAKKLRTGGLLHIATDWQPYADWIAERLDQVPEFSGGVVPRPANRTFTRFEKQGLDKEHQVTDFHYFKK</sequence>
<organism evidence="7">
    <name type="scientific">freshwater metagenome</name>
    <dbReference type="NCBI Taxonomy" id="449393"/>
    <lineage>
        <taxon>unclassified sequences</taxon>
        <taxon>metagenomes</taxon>
        <taxon>ecological metagenomes</taxon>
    </lineage>
</organism>
<proteinExistence type="inferred from homology"/>
<dbReference type="EC" id="2.1.1.33" evidence="2"/>
<keyword evidence="6" id="KW-0819">tRNA processing</keyword>
<dbReference type="AlphaFoldDB" id="A0A6J7DJT8"/>
<dbReference type="NCBIfam" id="TIGR00091">
    <property type="entry name" value="tRNA (guanosine(46)-N7)-methyltransferase TrmB"/>
    <property type="match status" value="1"/>
</dbReference>
<gene>
    <name evidence="7" type="ORF">UFOPK3306_00925</name>
</gene>
<comment type="catalytic activity">
    <reaction evidence="1">
        <text>guanosine(46) in tRNA + S-adenosyl-L-methionine = N(7)-methylguanosine(46) in tRNA + S-adenosyl-L-homocysteine</text>
        <dbReference type="Rhea" id="RHEA:42708"/>
        <dbReference type="Rhea" id="RHEA-COMP:10188"/>
        <dbReference type="Rhea" id="RHEA-COMP:10189"/>
        <dbReference type="ChEBI" id="CHEBI:57856"/>
        <dbReference type="ChEBI" id="CHEBI:59789"/>
        <dbReference type="ChEBI" id="CHEBI:74269"/>
        <dbReference type="ChEBI" id="CHEBI:74480"/>
        <dbReference type="EC" id="2.1.1.33"/>
    </reaction>
</comment>
<keyword evidence="3" id="KW-0489">Methyltransferase</keyword>
<evidence type="ECO:0000256" key="2">
    <source>
        <dbReference type="ARBA" id="ARBA00011977"/>
    </source>
</evidence>
<evidence type="ECO:0000256" key="4">
    <source>
        <dbReference type="ARBA" id="ARBA00022679"/>
    </source>
</evidence>
<dbReference type="EMBL" id="CAFBLI010000069">
    <property type="protein sequence ID" value="CAB4870816.1"/>
    <property type="molecule type" value="Genomic_DNA"/>
</dbReference>
<evidence type="ECO:0000256" key="6">
    <source>
        <dbReference type="ARBA" id="ARBA00022694"/>
    </source>
</evidence>
<dbReference type="PROSITE" id="PS51625">
    <property type="entry name" value="SAM_MT_TRMB"/>
    <property type="match status" value="1"/>
</dbReference>
<evidence type="ECO:0000256" key="3">
    <source>
        <dbReference type="ARBA" id="ARBA00022603"/>
    </source>
</evidence>
<keyword evidence="4" id="KW-0808">Transferase</keyword>
<dbReference type="InterPro" id="IPR003358">
    <property type="entry name" value="tRNA_(Gua-N-7)_MeTrfase_Trmb"/>
</dbReference>
<dbReference type="GO" id="GO:0043527">
    <property type="term" value="C:tRNA methyltransferase complex"/>
    <property type="evidence" value="ECO:0007669"/>
    <property type="project" value="TreeGrafter"/>
</dbReference>
<dbReference type="HAMAP" id="MF_01057">
    <property type="entry name" value="tRNA_methyltr_TrmB"/>
    <property type="match status" value="1"/>
</dbReference>
<evidence type="ECO:0000256" key="1">
    <source>
        <dbReference type="ARBA" id="ARBA00000142"/>
    </source>
</evidence>
<dbReference type="SUPFAM" id="SSF53335">
    <property type="entry name" value="S-adenosyl-L-methionine-dependent methyltransferases"/>
    <property type="match status" value="1"/>
</dbReference>
<dbReference type="InterPro" id="IPR055361">
    <property type="entry name" value="tRNA_methyltr_TrmB_bact"/>
</dbReference>
<keyword evidence="5" id="KW-0949">S-adenosyl-L-methionine</keyword>